<keyword evidence="3" id="KW-0479">Metal-binding</keyword>
<dbReference type="AlphaFoldDB" id="A0A6P5NS18"/>
<evidence type="ECO:0000256" key="2">
    <source>
        <dbReference type="ARBA" id="ARBA00022473"/>
    </source>
</evidence>
<evidence type="ECO:0000313" key="12">
    <source>
        <dbReference type="RefSeq" id="XP_020999075.1"/>
    </source>
</evidence>
<feature type="domain" description="C2H2-type" evidence="10">
    <location>
        <begin position="53"/>
        <end position="80"/>
    </location>
</feature>
<feature type="compositionally biased region" description="Polar residues" evidence="9">
    <location>
        <begin position="211"/>
        <end position="225"/>
    </location>
</feature>
<keyword evidence="6" id="KW-0862">Zinc</keyword>
<dbReference type="SUPFAM" id="SSF57667">
    <property type="entry name" value="beta-beta-alpha zinc fingers"/>
    <property type="match status" value="1"/>
</dbReference>
<dbReference type="GO" id="GO:0003700">
    <property type="term" value="F:DNA-binding transcription factor activity"/>
    <property type="evidence" value="ECO:0007669"/>
    <property type="project" value="InterPro"/>
</dbReference>
<reference evidence="11" key="1">
    <citation type="journal article" date="2016" name="Nat. Genet.">
        <title>The genome sequences of Arachis duranensis and Arachis ipaensis, the diploid ancestors of cultivated peanut.</title>
        <authorList>
            <person name="Bertioli D.J."/>
            <person name="Cannon S.B."/>
            <person name="Froenicke L."/>
            <person name="Huang G."/>
            <person name="Farmer A.D."/>
            <person name="Cannon E.K."/>
            <person name="Liu X."/>
            <person name="Gao D."/>
            <person name="Clevenger J."/>
            <person name="Dash S."/>
            <person name="Ren L."/>
            <person name="Moretzsohn M.C."/>
            <person name="Shirasawa K."/>
            <person name="Huang W."/>
            <person name="Vidigal B."/>
            <person name="Abernathy B."/>
            <person name="Chu Y."/>
            <person name="Niederhuth C.E."/>
            <person name="Umale P."/>
            <person name="Araujo A.C."/>
            <person name="Kozik A."/>
            <person name="Kim K.D."/>
            <person name="Burow M.D."/>
            <person name="Varshney R.K."/>
            <person name="Wang X."/>
            <person name="Zhang X."/>
            <person name="Barkley N."/>
            <person name="Guimaraes P.M."/>
            <person name="Isobe S."/>
            <person name="Guo B."/>
            <person name="Liao B."/>
            <person name="Stalker H.T."/>
            <person name="Schmitz R.J."/>
            <person name="Scheffler B.E."/>
            <person name="Leal-Bertioli S.C."/>
            <person name="Xun X."/>
            <person name="Jackson S.A."/>
            <person name="Michelmore R."/>
            <person name="Ozias-Akins P."/>
        </authorList>
    </citation>
    <scope>NUCLEOTIDE SEQUENCE [LARGE SCALE GENOMIC DNA]</scope>
    <source>
        <strain evidence="11">cv. V14167</strain>
    </source>
</reference>
<keyword evidence="11" id="KW-1185">Reference proteome</keyword>
<accession>A0A6P5NS18</accession>
<comment type="subcellular location">
    <subcellularLocation>
        <location evidence="1">Nucleus</location>
    </subcellularLocation>
</comment>
<dbReference type="Proteomes" id="UP000515211">
    <property type="component" value="Chromosome 5"/>
</dbReference>
<feature type="region of interest" description="Disordered" evidence="9">
    <location>
        <begin position="1"/>
        <end position="47"/>
    </location>
</feature>
<evidence type="ECO:0000256" key="8">
    <source>
        <dbReference type="PROSITE-ProRule" id="PRU00042"/>
    </source>
</evidence>
<dbReference type="PROSITE" id="PS00028">
    <property type="entry name" value="ZINC_FINGER_C2H2_1"/>
    <property type="match status" value="1"/>
</dbReference>
<sequence>MRPEGNPLDLNNLPDDYNRDHGKQLLQDTFSPGCRKKKSGGGKDGKEECGKVYECRFCSLKFCKSQALGGHMNRHRQERETETLNHARQLVFAAHQPPPHLGYVCHFHYFLLPLLNSSFEFRCCQDPRYFSASSTSSTASASHHQPYLYASPSRPPPVSFAPPPQDYYVGHVLSTNYGGAAESSAGAGGGSYTCIGAAVVGQAGKEREQEGSLNWGRSSSTSGSQPHHRLDPPSAINRFQDGF</sequence>
<dbReference type="RefSeq" id="XP_020999075.1">
    <property type="nucleotide sequence ID" value="XM_021143416.2"/>
</dbReference>
<evidence type="ECO:0000256" key="6">
    <source>
        <dbReference type="ARBA" id="ARBA00022833"/>
    </source>
</evidence>
<dbReference type="InterPro" id="IPR036236">
    <property type="entry name" value="Znf_C2H2_sf"/>
</dbReference>
<dbReference type="GO" id="GO:0048440">
    <property type="term" value="P:carpel development"/>
    <property type="evidence" value="ECO:0007669"/>
    <property type="project" value="UniProtKB-ARBA"/>
</dbReference>
<name>A0A6P5NS18_ARADU</name>
<evidence type="ECO:0000256" key="3">
    <source>
        <dbReference type="ARBA" id="ARBA00022723"/>
    </source>
</evidence>
<evidence type="ECO:0000259" key="10">
    <source>
        <dbReference type="PROSITE" id="PS50157"/>
    </source>
</evidence>
<feature type="region of interest" description="Disordered" evidence="9">
    <location>
        <begin position="205"/>
        <end position="243"/>
    </location>
</feature>
<dbReference type="GO" id="GO:0005634">
    <property type="term" value="C:nucleus"/>
    <property type="evidence" value="ECO:0007669"/>
    <property type="project" value="UniProtKB-SubCell"/>
</dbReference>
<evidence type="ECO:0000256" key="9">
    <source>
        <dbReference type="SAM" id="MobiDB-lite"/>
    </source>
</evidence>
<keyword evidence="4 8" id="KW-0863">Zinc-finger</keyword>
<dbReference type="InterPro" id="IPR013087">
    <property type="entry name" value="Znf_C2H2_type"/>
</dbReference>
<evidence type="ECO:0000256" key="7">
    <source>
        <dbReference type="ARBA" id="ARBA00023242"/>
    </source>
</evidence>
<dbReference type="GO" id="GO:0030154">
    <property type="term" value="P:cell differentiation"/>
    <property type="evidence" value="ECO:0007669"/>
    <property type="project" value="UniProtKB-KW"/>
</dbReference>
<keyword evidence="7" id="KW-0539">Nucleus</keyword>
<dbReference type="Gene3D" id="3.30.160.60">
    <property type="entry name" value="Classic Zinc Finger"/>
    <property type="match status" value="1"/>
</dbReference>
<evidence type="ECO:0000256" key="1">
    <source>
        <dbReference type="ARBA" id="ARBA00004123"/>
    </source>
</evidence>
<evidence type="ECO:0000313" key="11">
    <source>
        <dbReference type="Proteomes" id="UP000515211"/>
    </source>
</evidence>
<dbReference type="PANTHER" id="PTHR45730:SF32">
    <property type="entry name" value="ZINC FINGER PROTEIN JAGGED"/>
    <property type="match status" value="1"/>
</dbReference>
<keyword evidence="2" id="KW-0217">Developmental protein</keyword>
<dbReference type="PANTHER" id="PTHR45730">
    <property type="entry name" value="ZINC FINGER PROTEIN JAGGED"/>
    <property type="match status" value="1"/>
</dbReference>
<evidence type="ECO:0000256" key="4">
    <source>
        <dbReference type="ARBA" id="ARBA00022771"/>
    </source>
</evidence>
<protein>
    <submittedName>
        <fullName evidence="12">Zinc finger protein JAGGED isoform X1</fullName>
    </submittedName>
</protein>
<dbReference type="InterPro" id="IPR045320">
    <property type="entry name" value="JAGGED/SL1-like"/>
</dbReference>
<dbReference type="GO" id="GO:0008270">
    <property type="term" value="F:zinc ion binding"/>
    <property type="evidence" value="ECO:0007669"/>
    <property type="project" value="UniProtKB-KW"/>
</dbReference>
<gene>
    <name evidence="12" type="primary">LOC107491031</name>
</gene>
<dbReference type="GO" id="GO:0048653">
    <property type="term" value="P:anther development"/>
    <property type="evidence" value="ECO:0007669"/>
    <property type="project" value="UniProtKB-ARBA"/>
</dbReference>
<dbReference type="FunFam" id="3.30.160.60:FF:002425">
    <property type="entry name" value="Zinc finger protein STAMENLESS 1"/>
    <property type="match status" value="1"/>
</dbReference>
<dbReference type="GeneID" id="107491031"/>
<keyword evidence="5" id="KW-0221">Differentiation</keyword>
<reference evidence="12" key="2">
    <citation type="submission" date="2025-08" db="UniProtKB">
        <authorList>
            <consortium name="RefSeq"/>
        </authorList>
    </citation>
    <scope>IDENTIFICATION</scope>
    <source>
        <tissue evidence="12">Whole plant</tissue>
    </source>
</reference>
<evidence type="ECO:0000256" key="5">
    <source>
        <dbReference type="ARBA" id="ARBA00022782"/>
    </source>
</evidence>
<proteinExistence type="predicted"/>
<organism evidence="11 12">
    <name type="scientific">Arachis duranensis</name>
    <name type="common">Wild peanut</name>
    <dbReference type="NCBI Taxonomy" id="130453"/>
    <lineage>
        <taxon>Eukaryota</taxon>
        <taxon>Viridiplantae</taxon>
        <taxon>Streptophyta</taxon>
        <taxon>Embryophyta</taxon>
        <taxon>Tracheophyta</taxon>
        <taxon>Spermatophyta</taxon>
        <taxon>Magnoliopsida</taxon>
        <taxon>eudicotyledons</taxon>
        <taxon>Gunneridae</taxon>
        <taxon>Pentapetalae</taxon>
        <taxon>rosids</taxon>
        <taxon>fabids</taxon>
        <taxon>Fabales</taxon>
        <taxon>Fabaceae</taxon>
        <taxon>Papilionoideae</taxon>
        <taxon>50 kb inversion clade</taxon>
        <taxon>dalbergioids sensu lato</taxon>
        <taxon>Dalbergieae</taxon>
        <taxon>Pterocarpus clade</taxon>
        <taxon>Arachis</taxon>
    </lineage>
</organism>
<dbReference type="PROSITE" id="PS50157">
    <property type="entry name" value="ZINC_FINGER_C2H2_2"/>
    <property type="match status" value="1"/>
</dbReference>